<proteinExistence type="inferred from homology"/>
<feature type="domain" description="HTH lysR-type" evidence="5">
    <location>
        <begin position="7"/>
        <end position="64"/>
    </location>
</feature>
<dbReference type="Gene3D" id="3.40.190.10">
    <property type="entry name" value="Periplasmic binding protein-like II"/>
    <property type="match status" value="2"/>
</dbReference>
<dbReference type="InterPro" id="IPR058163">
    <property type="entry name" value="LysR-type_TF_proteobact-type"/>
</dbReference>
<dbReference type="SUPFAM" id="SSF46785">
    <property type="entry name" value="Winged helix' DNA-binding domain"/>
    <property type="match status" value="1"/>
</dbReference>
<dbReference type="EMBL" id="VTXP01000001">
    <property type="protein sequence ID" value="NOJ21622.1"/>
    <property type="molecule type" value="Genomic_DNA"/>
</dbReference>
<dbReference type="InterPro" id="IPR000847">
    <property type="entry name" value="LysR_HTH_N"/>
</dbReference>
<accession>A0AAP7DC26</accession>
<evidence type="ECO:0000256" key="2">
    <source>
        <dbReference type="ARBA" id="ARBA00023015"/>
    </source>
</evidence>
<organism evidence="6 7">
    <name type="scientific">Vibrio coralliilyticus</name>
    <dbReference type="NCBI Taxonomy" id="190893"/>
    <lineage>
        <taxon>Bacteria</taxon>
        <taxon>Pseudomonadati</taxon>
        <taxon>Pseudomonadota</taxon>
        <taxon>Gammaproteobacteria</taxon>
        <taxon>Vibrionales</taxon>
        <taxon>Vibrionaceae</taxon>
        <taxon>Vibrio</taxon>
    </lineage>
</organism>
<name>A0AAP7DC26_9VIBR</name>
<dbReference type="FunFam" id="1.10.10.10:FF:000001">
    <property type="entry name" value="LysR family transcriptional regulator"/>
    <property type="match status" value="1"/>
</dbReference>
<dbReference type="InterPro" id="IPR036388">
    <property type="entry name" value="WH-like_DNA-bd_sf"/>
</dbReference>
<evidence type="ECO:0000256" key="1">
    <source>
        <dbReference type="ARBA" id="ARBA00009437"/>
    </source>
</evidence>
<keyword evidence="2" id="KW-0805">Transcription regulation</keyword>
<dbReference type="GO" id="GO:0003700">
    <property type="term" value="F:DNA-binding transcription factor activity"/>
    <property type="evidence" value="ECO:0007669"/>
    <property type="project" value="InterPro"/>
</dbReference>
<dbReference type="Pfam" id="PF00126">
    <property type="entry name" value="HTH_1"/>
    <property type="match status" value="1"/>
</dbReference>
<dbReference type="PANTHER" id="PTHR30537:SF20">
    <property type="entry name" value="TRANSCRIPTIONAL REGULATORY PROTEIN"/>
    <property type="match status" value="1"/>
</dbReference>
<dbReference type="Gene3D" id="1.10.10.10">
    <property type="entry name" value="Winged helix-like DNA-binding domain superfamily/Winged helix DNA-binding domain"/>
    <property type="match status" value="1"/>
</dbReference>
<dbReference type="PROSITE" id="PS50931">
    <property type="entry name" value="HTH_LYSR"/>
    <property type="match status" value="1"/>
</dbReference>
<evidence type="ECO:0000313" key="6">
    <source>
        <dbReference type="EMBL" id="NOJ21622.1"/>
    </source>
</evidence>
<dbReference type="Proteomes" id="UP000576645">
    <property type="component" value="Unassembled WGS sequence"/>
</dbReference>
<protein>
    <submittedName>
        <fullName evidence="6">LysR family transcriptional regulator</fullName>
    </submittedName>
</protein>
<dbReference type="SUPFAM" id="SSF53850">
    <property type="entry name" value="Periplasmic binding protein-like II"/>
    <property type="match status" value="1"/>
</dbReference>
<dbReference type="InterPro" id="IPR036390">
    <property type="entry name" value="WH_DNA-bd_sf"/>
</dbReference>
<evidence type="ECO:0000259" key="5">
    <source>
        <dbReference type="PROSITE" id="PS50931"/>
    </source>
</evidence>
<dbReference type="PANTHER" id="PTHR30537">
    <property type="entry name" value="HTH-TYPE TRANSCRIPTIONAL REGULATOR"/>
    <property type="match status" value="1"/>
</dbReference>
<dbReference type="AlphaFoldDB" id="A0AAP7DC26"/>
<keyword evidence="4" id="KW-0804">Transcription</keyword>
<dbReference type="GO" id="GO:0006351">
    <property type="term" value="P:DNA-templated transcription"/>
    <property type="evidence" value="ECO:0007669"/>
    <property type="project" value="TreeGrafter"/>
</dbReference>
<reference evidence="6 7" key="1">
    <citation type="submission" date="2019-09" db="EMBL/GenBank/DDBJ databases">
        <title>Draft genome sequencing and comparative genomics of hatchery-associated Vibrios.</title>
        <authorList>
            <person name="Kehlet-Delgado H."/>
            <person name="Mueller R.S."/>
        </authorList>
    </citation>
    <scope>NUCLEOTIDE SEQUENCE [LARGE SCALE GENOMIC DNA]</scope>
    <source>
        <strain evidence="6 7">09-121-3</strain>
    </source>
</reference>
<dbReference type="GO" id="GO:0043565">
    <property type="term" value="F:sequence-specific DNA binding"/>
    <property type="evidence" value="ECO:0007669"/>
    <property type="project" value="TreeGrafter"/>
</dbReference>
<evidence type="ECO:0000256" key="3">
    <source>
        <dbReference type="ARBA" id="ARBA00023125"/>
    </source>
</evidence>
<dbReference type="InterPro" id="IPR005119">
    <property type="entry name" value="LysR_subst-bd"/>
</dbReference>
<gene>
    <name evidence="6" type="ORF">F0238_02645</name>
</gene>
<sequence>MDEDMRTRSDELEMLLAVVDSGGFSAAAEMLNIQVARISRAVSKVEKQLGVSILNRTTRRVELTQEGRTFVDSVRKGLHIIHQAEEDLISGSERPRGKLRVDAASPFVFHQLVPLIQSFKDTYPEIELEITSNEGFVDLLEQRTDVAIRIGQLKDSTLHARPLGKSELFIVASPQYLESAGAPRTTSELPSHQLIGFTSPKVLNQWPLKGVDVIEPDITSSNGETVRQLALASNGIACLSGFMVREDIKQGRLVSLLDDAKRLDTGREQVSAVYYKSSAVARRISSFIDFIQPKLTL</sequence>
<evidence type="ECO:0000313" key="7">
    <source>
        <dbReference type="Proteomes" id="UP000576645"/>
    </source>
</evidence>
<comment type="similarity">
    <text evidence="1">Belongs to the LysR transcriptional regulatory family.</text>
</comment>
<keyword evidence="3" id="KW-0238">DNA-binding</keyword>
<comment type="caution">
    <text evidence="6">The sequence shown here is derived from an EMBL/GenBank/DDBJ whole genome shotgun (WGS) entry which is preliminary data.</text>
</comment>
<evidence type="ECO:0000256" key="4">
    <source>
        <dbReference type="ARBA" id="ARBA00023163"/>
    </source>
</evidence>
<dbReference type="Pfam" id="PF03466">
    <property type="entry name" value="LysR_substrate"/>
    <property type="match status" value="1"/>
</dbReference>